<dbReference type="EMBL" id="CP013987">
    <property type="protein sequence ID" value="ALZ85692.1"/>
    <property type="molecule type" value="Genomic_DNA"/>
</dbReference>
<dbReference type="AlphaFoldDB" id="A0A0U4WMK7"/>
<dbReference type="GO" id="GO:0043565">
    <property type="term" value="F:sequence-specific DNA binding"/>
    <property type="evidence" value="ECO:0007669"/>
    <property type="project" value="InterPro"/>
</dbReference>
<dbReference type="GO" id="GO:0043200">
    <property type="term" value="P:response to amino acid"/>
    <property type="evidence" value="ECO:0007669"/>
    <property type="project" value="TreeGrafter"/>
</dbReference>
<name>A0A0U4WMK7_9PSED</name>
<dbReference type="RefSeq" id="WP_059315821.1">
    <property type="nucleotide sequence ID" value="NZ_CP013987.1"/>
</dbReference>
<dbReference type="Pfam" id="PF13404">
    <property type="entry name" value="HTH_AsnC-type"/>
    <property type="match status" value="1"/>
</dbReference>
<dbReference type="SUPFAM" id="SSF54909">
    <property type="entry name" value="Dimeric alpha+beta barrel"/>
    <property type="match status" value="1"/>
</dbReference>
<keyword evidence="3" id="KW-0804">Transcription</keyword>
<dbReference type="Pfam" id="PF01037">
    <property type="entry name" value="AsnC_trans_reg"/>
    <property type="match status" value="1"/>
</dbReference>
<dbReference type="GO" id="GO:0005829">
    <property type="term" value="C:cytosol"/>
    <property type="evidence" value="ECO:0007669"/>
    <property type="project" value="TreeGrafter"/>
</dbReference>
<keyword evidence="1" id="KW-0805">Transcription regulation</keyword>
<dbReference type="InterPro" id="IPR036390">
    <property type="entry name" value="WH_DNA-bd_sf"/>
</dbReference>
<dbReference type="PRINTS" id="PR00033">
    <property type="entry name" value="HTHASNC"/>
</dbReference>
<gene>
    <name evidence="5" type="ORF">APT59_16335</name>
</gene>
<dbReference type="PANTHER" id="PTHR30154:SF17">
    <property type="entry name" value="DNA-BINDING TRANSCRIPTIONAL ACTIVATOR DECR"/>
    <property type="match status" value="1"/>
</dbReference>
<dbReference type="CDD" id="cd00090">
    <property type="entry name" value="HTH_ARSR"/>
    <property type="match status" value="1"/>
</dbReference>
<keyword evidence="2" id="KW-0238">DNA-binding</keyword>
<evidence type="ECO:0000256" key="2">
    <source>
        <dbReference type="ARBA" id="ARBA00023125"/>
    </source>
</evidence>
<evidence type="ECO:0000259" key="4">
    <source>
        <dbReference type="PROSITE" id="PS50956"/>
    </source>
</evidence>
<proteinExistence type="predicted"/>
<dbReference type="OrthoDB" id="166264at2"/>
<dbReference type="PROSITE" id="PS50956">
    <property type="entry name" value="HTH_ASNC_2"/>
    <property type="match status" value="1"/>
</dbReference>
<dbReference type="PANTHER" id="PTHR30154">
    <property type="entry name" value="LEUCINE-RESPONSIVE REGULATORY PROTEIN"/>
    <property type="match status" value="1"/>
</dbReference>
<dbReference type="Gene3D" id="1.10.10.10">
    <property type="entry name" value="Winged helix-like DNA-binding domain superfamily/Winged helix DNA-binding domain"/>
    <property type="match status" value="1"/>
</dbReference>
<evidence type="ECO:0000313" key="6">
    <source>
        <dbReference type="Proteomes" id="UP000064137"/>
    </source>
</evidence>
<dbReference type="InterPro" id="IPR019888">
    <property type="entry name" value="Tscrpt_reg_AsnC-like"/>
</dbReference>
<feature type="domain" description="HTH asnC-type" evidence="4">
    <location>
        <begin position="1"/>
        <end position="64"/>
    </location>
</feature>
<dbReference type="GO" id="GO:0006355">
    <property type="term" value="P:regulation of DNA-templated transcription"/>
    <property type="evidence" value="ECO:0007669"/>
    <property type="project" value="UniProtKB-ARBA"/>
</dbReference>
<dbReference type="InterPro" id="IPR036388">
    <property type="entry name" value="WH-like_DNA-bd_sf"/>
</dbReference>
<dbReference type="SMART" id="SM00344">
    <property type="entry name" value="HTH_ASNC"/>
    <property type="match status" value="1"/>
</dbReference>
<dbReference type="InterPro" id="IPR000485">
    <property type="entry name" value="AsnC-type_HTH_dom"/>
</dbReference>
<reference evidence="5 6" key="1">
    <citation type="submission" date="2016-01" db="EMBL/GenBank/DDBJ databases">
        <title>Annotation of Pseudomonas oryzihabitans USDA-ARS-USMARC-56511.</title>
        <authorList>
            <person name="Harhay G.P."/>
            <person name="Harhay D.M."/>
            <person name="Smith T.P.L."/>
            <person name="Bono J.L."/>
            <person name="Heaton M.P."/>
            <person name="Clawson M.L."/>
            <person name="Chitko-Mckown C.G."/>
            <person name="Capik S.F."/>
            <person name="DeDonder K.D."/>
            <person name="Apley M.D."/>
            <person name="Lubbers B.V."/>
            <person name="White B.J."/>
            <person name="Larson R.L."/>
        </authorList>
    </citation>
    <scope>NUCLEOTIDE SEQUENCE [LARGE SCALE GENOMIC DNA]</scope>
    <source>
        <strain evidence="5 6">USDA-ARS-USMARC-56511</strain>
    </source>
</reference>
<dbReference type="Gene3D" id="3.30.70.920">
    <property type="match status" value="1"/>
</dbReference>
<protein>
    <submittedName>
        <fullName evidence="5">Transcriptional regulator</fullName>
    </submittedName>
</protein>
<evidence type="ECO:0000256" key="1">
    <source>
        <dbReference type="ARBA" id="ARBA00023015"/>
    </source>
</evidence>
<dbReference type="SUPFAM" id="SSF46785">
    <property type="entry name" value="Winged helix' DNA-binding domain"/>
    <property type="match status" value="1"/>
</dbReference>
<organism evidence="5 6">
    <name type="scientific">Pseudomonas oryzihabitans</name>
    <dbReference type="NCBI Taxonomy" id="47885"/>
    <lineage>
        <taxon>Bacteria</taxon>
        <taxon>Pseudomonadati</taxon>
        <taxon>Pseudomonadota</taxon>
        <taxon>Gammaproteobacteria</taxon>
        <taxon>Pseudomonadales</taxon>
        <taxon>Pseudomonadaceae</taxon>
        <taxon>Pseudomonas</taxon>
    </lineage>
</organism>
<dbReference type="InterPro" id="IPR011991">
    <property type="entry name" value="ArsR-like_HTH"/>
</dbReference>
<evidence type="ECO:0000313" key="5">
    <source>
        <dbReference type="EMBL" id="ALZ85692.1"/>
    </source>
</evidence>
<dbReference type="InterPro" id="IPR011008">
    <property type="entry name" value="Dimeric_a/b-barrel"/>
</dbReference>
<dbReference type="InterPro" id="IPR019887">
    <property type="entry name" value="Tscrpt_reg_AsnC/Lrp_C"/>
</dbReference>
<dbReference type="Proteomes" id="UP000064137">
    <property type="component" value="Chromosome"/>
</dbReference>
<sequence>MDRFDRAILEVLQQDSTRPVADIAERIGLGTTACWRRIQKLEEQGVIRARVALLDPRQLNVGVTVFVSVRTNQHAMDWLQRFHAAVAAIPEVVELYRMAGDTDYLMRIVVPDIAAYDGVYKRLIQVPGLLDVSSSFAMEQIKYSTALPLDYVR</sequence>
<accession>A0A0U4WMK7</accession>
<evidence type="ECO:0000256" key="3">
    <source>
        <dbReference type="ARBA" id="ARBA00023163"/>
    </source>
</evidence>
<dbReference type="KEGG" id="por:APT59_16335"/>